<dbReference type="Pfam" id="PF00266">
    <property type="entry name" value="Aminotran_5"/>
    <property type="match status" value="1"/>
</dbReference>
<dbReference type="EMBL" id="JABELX010000003">
    <property type="protein sequence ID" value="NNH70136.1"/>
    <property type="molecule type" value="Genomic_DNA"/>
</dbReference>
<dbReference type="AlphaFoldDB" id="A0A849BYF0"/>
<dbReference type="Gene3D" id="3.40.640.10">
    <property type="entry name" value="Type I PLP-dependent aspartate aminotransferase-like (Major domain)"/>
    <property type="match status" value="1"/>
</dbReference>
<organism evidence="2 3">
    <name type="scientific">Nocardia uniformis</name>
    <dbReference type="NCBI Taxonomy" id="53432"/>
    <lineage>
        <taxon>Bacteria</taxon>
        <taxon>Bacillati</taxon>
        <taxon>Actinomycetota</taxon>
        <taxon>Actinomycetes</taxon>
        <taxon>Mycobacteriales</taxon>
        <taxon>Nocardiaceae</taxon>
        <taxon>Nocardia</taxon>
    </lineage>
</organism>
<dbReference type="InterPro" id="IPR015422">
    <property type="entry name" value="PyrdxlP-dep_Trfase_small"/>
</dbReference>
<keyword evidence="3" id="KW-1185">Reference proteome</keyword>
<feature type="domain" description="Aminotransferase class V" evidence="1">
    <location>
        <begin position="22"/>
        <end position="292"/>
    </location>
</feature>
<keyword evidence="2" id="KW-0032">Aminotransferase</keyword>
<dbReference type="Gene3D" id="3.90.1150.10">
    <property type="entry name" value="Aspartate Aminotransferase, domain 1"/>
    <property type="match status" value="1"/>
</dbReference>
<dbReference type="InterPro" id="IPR015424">
    <property type="entry name" value="PyrdxlP-dep_Trfase"/>
</dbReference>
<keyword evidence="2" id="KW-0808">Transferase</keyword>
<dbReference type="InterPro" id="IPR000192">
    <property type="entry name" value="Aminotrans_V_dom"/>
</dbReference>
<dbReference type="PANTHER" id="PTHR43586">
    <property type="entry name" value="CYSTEINE DESULFURASE"/>
    <property type="match status" value="1"/>
</dbReference>
<reference evidence="2 3" key="1">
    <citation type="submission" date="2020-05" db="EMBL/GenBank/DDBJ databases">
        <title>MicrobeNet Type strains.</title>
        <authorList>
            <person name="Nicholson A.C."/>
        </authorList>
    </citation>
    <scope>NUCLEOTIDE SEQUENCE [LARGE SCALE GENOMIC DNA]</scope>
    <source>
        <strain evidence="2 3">JCM 3224</strain>
    </source>
</reference>
<evidence type="ECO:0000313" key="2">
    <source>
        <dbReference type="EMBL" id="NNH70136.1"/>
    </source>
</evidence>
<name>A0A849BYF0_9NOCA</name>
<dbReference type="SUPFAM" id="SSF53383">
    <property type="entry name" value="PLP-dependent transferases"/>
    <property type="match status" value="1"/>
</dbReference>
<dbReference type="GO" id="GO:0008483">
    <property type="term" value="F:transaminase activity"/>
    <property type="evidence" value="ECO:0007669"/>
    <property type="project" value="UniProtKB-KW"/>
</dbReference>
<evidence type="ECO:0000259" key="1">
    <source>
        <dbReference type="Pfam" id="PF00266"/>
    </source>
</evidence>
<dbReference type="PANTHER" id="PTHR43586:SF21">
    <property type="entry name" value="PYRIDOXAL PHOSPHATE (PLP)-DEPENDENT ASPARTATE AMINOTRANSFERASE SUPERFAMILY"/>
    <property type="match status" value="1"/>
</dbReference>
<dbReference type="Proteomes" id="UP000586827">
    <property type="component" value="Unassembled WGS sequence"/>
</dbReference>
<proteinExistence type="predicted"/>
<sequence length="350" mass="37056">MTADFALLPGSVRDAFAPTVTYLNTAGYSLLPVAVAEAVTAFEHERMRGESNILAVDAAIAVCRTSFAGLVGLRADQVAIGSQVSQLVGLIAGSLPDGANVVVPEGEFTSLLWPFLARPGLRVRTVPIGDLAAAVRPDDDLVAAAVVQSADGAVVDVPAVVAAARHHGARVLFDVSQAVGWFPVHDTGADWVVSVGYKWLLGPKGTAFLAGTDEALNTLRPLAAGWWAGFDPWQTCYDAPLRLADDARRFDVSPVWPAWVGQQPALELIESIGIDAIHRHNVTLANRLRTGLGLPESNSAIVAVAVTSEISERLHAAKVVGAMRAGRLRLACHLYNTEDDIDRALEALAR</sequence>
<accession>A0A849BYF0</accession>
<comment type="caution">
    <text evidence="2">The sequence shown here is derived from an EMBL/GenBank/DDBJ whole genome shotgun (WGS) entry which is preliminary data.</text>
</comment>
<evidence type="ECO:0000313" key="3">
    <source>
        <dbReference type="Proteomes" id="UP000586827"/>
    </source>
</evidence>
<dbReference type="InterPro" id="IPR015421">
    <property type="entry name" value="PyrdxlP-dep_Trfase_major"/>
</dbReference>
<gene>
    <name evidence="2" type="ORF">HLB23_09735</name>
</gene>
<protein>
    <submittedName>
        <fullName evidence="2">Aminotransferase class V-fold PLP-dependent enzyme</fullName>
    </submittedName>
</protein>
<dbReference type="RefSeq" id="WP_067518219.1">
    <property type="nucleotide sequence ID" value="NZ_JABELX010000003.1"/>
</dbReference>